<evidence type="ECO:0000313" key="6">
    <source>
        <dbReference type="EMBL" id="KAJ1096052.1"/>
    </source>
</evidence>
<feature type="region of interest" description="Disordered" evidence="3">
    <location>
        <begin position="346"/>
        <end position="384"/>
    </location>
</feature>
<accession>A0AAV7LY06</accession>
<evidence type="ECO:0008006" key="8">
    <source>
        <dbReference type="Google" id="ProtNLM"/>
    </source>
</evidence>
<evidence type="ECO:0000259" key="5">
    <source>
        <dbReference type="PROSITE" id="PS50195"/>
    </source>
</evidence>
<dbReference type="Gene3D" id="3.30.1520.10">
    <property type="entry name" value="Phox-like domain"/>
    <property type="match status" value="1"/>
</dbReference>
<reference evidence="6" key="1">
    <citation type="journal article" date="2022" name="bioRxiv">
        <title>Sequencing and chromosome-scale assembly of the giantPleurodeles waltlgenome.</title>
        <authorList>
            <person name="Brown T."/>
            <person name="Elewa A."/>
            <person name="Iarovenko S."/>
            <person name="Subramanian E."/>
            <person name="Araus A.J."/>
            <person name="Petzold A."/>
            <person name="Susuki M."/>
            <person name="Suzuki K.-i.T."/>
            <person name="Hayashi T."/>
            <person name="Toyoda A."/>
            <person name="Oliveira C."/>
            <person name="Osipova E."/>
            <person name="Leigh N.D."/>
            <person name="Simon A."/>
            <person name="Yun M.H."/>
        </authorList>
    </citation>
    <scope>NUCLEOTIDE SEQUENCE</scope>
    <source>
        <strain evidence="6">20211129_DDA</strain>
        <tissue evidence="6">Liver</tissue>
    </source>
</reference>
<dbReference type="EMBL" id="JANPWB010000014">
    <property type="protein sequence ID" value="KAJ1096052.1"/>
    <property type="molecule type" value="Genomic_DNA"/>
</dbReference>
<dbReference type="InterPro" id="IPR036028">
    <property type="entry name" value="SH3-like_dom_sf"/>
</dbReference>
<gene>
    <name evidence="6" type="ORF">NDU88_001199</name>
</gene>
<comment type="caution">
    <text evidence="6">The sequence shown here is derived from an EMBL/GenBank/DDBJ whole genome shotgun (WGS) entry which is preliminary data.</text>
</comment>
<dbReference type="SUPFAM" id="SSF64268">
    <property type="entry name" value="PX domain"/>
    <property type="match status" value="1"/>
</dbReference>
<dbReference type="PROSITE" id="PS50195">
    <property type="entry name" value="PX"/>
    <property type="match status" value="1"/>
</dbReference>
<name>A0AAV7LY06_PLEWA</name>
<keyword evidence="7" id="KW-1185">Reference proteome</keyword>
<dbReference type="InterPro" id="IPR001452">
    <property type="entry name" value="SH3_domain"/>
</dbReference>
<dbReference type="Proteomes" id="UP001066276">
    <property type="component" value="Chromosome 10"/>
</dbReference>
<feature type="region of interest" description="Disordered" evidence="3">
    <location>
        <begin position="447"/>
        <end position="468"/>
    </location>
</feature>
<dbReference type="Gene3D" id="2.30.30.40">
    <property type="entry name" value="SH3 Domains"/>
    <property type="match status" value="2"/>
</dbReference>
<dbReference type="PROSITE" id="PS50002">
    <property type="entry name" value="SH3"/>
    <property type="match status" value="2"/>
</dbReference>
<sequence length="522" mass="58643">MPMARTGAAPEAMNPRSGSSRYPVDARGIGLIQHSREKTYMMSVLWSDGNNILIYRTFEEFKKLNKDLKKRFPIEAGFLKKSERVLPKFKDVPFVFWRARGTNRDMEQLKLLAEYSRDLLQTDAKVSQCDDVTQFYTPQRRDLEPSFHENSVVIMPSDATEGRKEPGRPQPESATTRRITSDRYQCVEDFETKDTKGRPFKAQKGDSLEALLKDTTGWWLVENEEKHLAWFPAPYLKKTGSANEPQRGRESAYGGVLYYAVKAYEAKSPDELSVDVGVVVEVVEKSDNGWWSAWYNGRTGYIPSMFLQPYTNPHQKFHVILNKGIHASTPDLHIASSTLNVAALPNSSASVDDPSQDSSANMRLEGRRKALSKRKSRSLSGLPTIDGSTDQSLFNLELSRMQGNAGSYNPDTISKPIPRPRKVRVAEIEEMDLPLEGHGSLIKRTPAVRKPSHLPSQPSKDSDFDKTSSMSVSDHVLYSSNLDSLLNAPVVPPRPQAHEILKKCTTVTKKAVQKTERQGLAL</sequence>
<dbReference type="SMART" id="SM00326">
    <property type="entry name" value="SH3"/>
    <property type="match status" value="2"/>
</dbReference>
<protein>
    <recommendedName>
        <fullName evidence="8">NADPH oxidase organizer 1</fullName>
    </recommendedName>
</protein>
<dbReference type="PANTHER" id="PTHR15706:SF10">
    <property type="entry name" value="NADPH OXIDASE ORGANIZER 1"/>
    <property type="match status" value="1"/>
</dbReference>
<feature type="domain" description="SH3" evidence="4">
    <location>
        <begin position="179"/>
        <end position="241"/>
    </location>
</feature>
<feature type="region of interest" description="Disordered" evidence="3">
    <location>
        <begin position="157"/>
        <end position="178"/>
    </location>
</feature>
<evidence type="ECO:0000256" key="2">
    <source>
        <dbReference type="PROSITE-ProRule" id="PRU00192"/>
    </source>
</evidence>
<dbReference type="SUPFAM" id="SSF50044">
    <property type="entry name" value="SH3-domain"/>
    <property type="match status" value="2"/>
</dbReference>
<dbReference type="Pfam" id="PF14604">
    <property type="entry name" value="SH3_9"/>
    <property type="match status" value="1"/>
</dbReference>
<dbReference type="GO" id="GO:0035091">
    <property type="term" value="F:phosphatidylinositol binding"/>
    <property type="evidence" value="ECO:0007669"/>
    <property type="project" value="InterPro"/>
</dbReference>
<dbReference type="Pfam" id="PF00787">
    <property type="entry name" value="PX"/>
    <property type="match status" value="1"/>
</dbReference>
<organism evidence="6 7">
    <name type="scientific">Pleurodeles waltl</name>
    <name type="common">Iberian ribbed newt</name>
    <dbReference type="NCBI Taxonomy" id="8319"/>
    <lineage>
        <taxon>Eukaryota</taxon>
        <taxon>Metazoa</taxon>
        <taxon>Chordata</taxon>
        <taxon>Craniata</taxon>
        <taxon>Vertebrata</taxon>
        <taxon>Euteleostomi</taxon>
        <taxon>Amphibia</taxon>
        <taxon>Batrachia</taxon>
        <taxon>Caudata</taxon>
        <taxon>Salamandroidea</taxon>
        <taxon>Salamandridae</taxon>
        <taxon>Pleurodelinae</taxon>
        <taxon>Pleurodeles</taxon>
    </lineage>
</organism>
<feature type="domain" description="PX" evidence="5">
    <location>
        <begin position="18"/>
        <end position="143"/>
    </location>
</feature>
<dbReference type="FunFam" id="2.30.30.40:FF:000219">
    <property type="entry name" value="NADPH oxidase organizer 1"/>
    <property type="match status" value="1"/>
</dbReference>
<dbReference type="GO" id="GO:0016176">
    <property type="term" value="F:superoxide-generating NADPH oxidase activator activity"/>
    <property type="evidence" value="ECO:0007669"/>
    <property type="project" value="TreeGrafter"/>
</dbReference>
<dbReference type="GO" id="GO:0042554">
    <property type="term" value="P:superoxide anion generation"/>
    <property type="evidence" value="ECO:0007669"/>
    <property type="project" value="TreeGrafter"/>
</dbReference>
<dbReference type="InterPro" id="IPR051228">
    <property type="entry name" value="NADPH_Oxidase/PX-Domain"/>
</dbReference>
<keyword evidence="1 2" id="KW-0728">SH3 domain</keyword>
<dbReference type="FunFam" id="3.30.1520.10:FF:000040">
    <property type="entry name" value="NADPH oxidase organizer 1"/>
    <property type="match status" value="1"/>
</dbReference>
<evidence type="ECO:0000259" key="4">
    <source>
        <dbReference type="PROSITE" id="PS50002"/>
    </source>
</evidence>
<feature type="region of interest" description="Disordered" evidence="3">
    <location>
        <begin position="1"/>
        <end position="21"/>
    </location>
</feature>
<dbReference type="PANTHER" id="PTHR15706">
    <property type="entry name" value="SH3 MULTIPLE DOMAIN"/>
    <property type="match status" value="1"/>
</dbReference>
<dbReference type="SMART" id="SM00312">
    <property type="entry name" value="PX"/>
    <property type="match status" value="1"/>
</dbReference>
<dbReference type="InterPro" id="IPR001683">
    <property type="entry name" value="PX_dom"/>
</dbReference>
<dbReference type="InterPro" id="IPR036871">
    <property type="entry name" value="PX_dom_sf"/>
</dbReference>
<dbReference type="GO" id="GO:0005737">
    <property type="term" value="C:cytoplasm"/>
    <property type="evidence" value="ECO:0007669"/>
    <property type="project" value="TreeGrafter"/>
</dbReference>
<evidence type="ECO:0000256" key="1">
    <source>
        <dbReference type="ARBA" id="ARBA00022443"/>
    </source>
</evidence>
<dbReference type="AlphaFoldDB" id="A0AAV7LY06"/>
<evidence type="ECO:0000256" key="3">
    <source>
        <dbReference type="SAM" id="MobiDB-lite"/>
    </source>
</evidence>
<evidence type="ECO:0000313" key="7">
    <source>
        <dbReference type="Proteomes" id="UP001066276"/>
    </source>
</evidence>
<feature type="domain" description="SH3" evidence="4">
    <location>
        <begin position="253"/>
        <end position="312"/>
    </location>
</feature>
<proteinExistence type="predicted"/>